<evidence type="ECO:0000256" key="3">
    <source>
        <dbReference type="ARBA" id="ARBA00012572"/>
    </source>
</evidence>
<evidence type="ECO:0000256" key="8">
    <source>
        <dbReference type="ARBA" id="ARBA00023235"/>
    </source>
</evidence>
<protein>
    <recommendedName>
        <fullName evidence="4 9">N-(5'-phosphoribosyl)anthranilate isomerase</fullName>
        <shortName evidence="9">PRAI</shortName>
        <ecNumber evidence="3 9">5.3.1.24</ecNumber>
    </recommendedName>
</protein>
<keyword evidence="6 9" id="KW-0822">Tryptophan biosynthesis</keyword>
<evidence type="ECO:0000256" key="7">
    <source>
        <dbReference type="ARBA" id="ARBA00023141"/>
    </source>
</evidence>
<comment type="similarity">
    <text evidence="9">Belongs to the TrpF family.</text>
</comment>
<dbReference type="Proteomes" id="UP000321580">
    <property type="component" value="Unassembled WGS sequence"/>
</dbReference>
<evidence type="ECO:0000256" key="5">
    <source>
        <dbReference type="ARBA" id="ARBA00022605"/>
    </source>
</evidence>
<dbReference type="InterPro" id="IPR013785">
    <property type="entry name" value="Aldolase_TIM"/>
</dbReference>
<feature type="domain" description="N-(5'phosphoribosyl) anthranilate isomerase (PRAI)" evidence="10">
    <location>
        <begin position="68"/>
        <end position="213"/>
    </location>
</feature>
<comment type="catalytic activity">
    <reaction evidence="1 9">
        <text>N-(5-phospho-beta-D-ribosyl)anthranilate = 1-(2-carboxyphenylamino)-1-deoxy-D-ribulose 5-phosphate</text>
        <dbReference type="Rhea" id="RHEA:21540"/>
        <dbReference type="ChEBI" id="CHEBI:18277"/>
        <dbReference type="ChEBI" id="CHEBI:58613"/>
        <dbReference type="EC" id="5.3.1.24"/>
    </reaction>
</comment>
<organism evidence="11 12">
    <name type="scientific">Phaeodactylibacter luteus</name>
    <dbReference type="NCBI Taxonomy" id="1564516"/>
    <lineage>
        <taxon>Bacteria</taxon>
        <taxon>Pseudomonadati</taxon>
        <taxon>Bacteroidota</taxon>
        <taxon>Saprospiria</taxon>
        <taxon>Saprospirales</taxon>
        <taxon>Haliscomenobacteraceae</taxon>
        <taxon>Phaeodactylibacter</taxon>
    </lineage>
</organism>
<dbReference type="SUPFAM" id="SSF51366">
    <property type="entry name" value="Ribulose-phoshate binding barrel"/>
    <property type="match status" value="1"/>
</dbReference>
<name>A0A5C6RGX0_9BACT</name>
<sequence length="216" mass="22547">MRTRVKVCCISSREEARLAVAYGADALGLVGPMPSGPGVLKDAEIARIIPGIPPPVASFLLTSEVAAPDIIAHQKRVGANTLQLVDSVEAAACTAVRQALPTVRLVRVIHILDETAVEEALQAAEQADALLLDSGNPNLKVKQLGGTGRAHNWALSRKIVAQATVPVFLAGGLSAANAARAIEEVQPFGLDLCSGVRTAGQLDEAKLNVFFQAVYG</sequence>
<proteinExistence type="inferred from homology"/>
<evidence type="ECO:0000256" key="1">
    <source>
        <dbReference type="ARBA" id="ARBA00001164"/>
    </source>
</evidence>
<evidence type="ECO:0000313" key="12">
    <source>
        <dbReference type="Proteomes" id="UP000321580"/>
    </source>
</evidence>
<gene>
    <name evidence="9" type="primary">trpF</name>
    <name evidence="11" type="ORF">FRY97_20440</name>
</gene>
<dbReference type="EMBL" id="VOOR01000076">
    <property type="protein sequence ID" value="TXB60563.1"/>
    <property type="molecule type" value="Genomic_DNA"/>
</dbReference>
<dbReference type="EC" id="5.3.1.24" evidence="3 9"/>
<dbReference type="HAMAP" id="MF_00135">
    <property type="entry name" value="PRAI"/>
    <property type="match status" value="1"/>
</dbReference>
<evidence type="ECO:0000256" key="6">
    <source>
        <dbReference type="ARBA" id="ARBA00022822"/>
    </source>
</evidence>
<dbReference type="CDD" id="cd00405">
    <property type="entry name" value="PRAI"/>
    <property type="match status" value="1"/>
</dbReference>
<dbReference type="PANTHER" id="PTHR42894">
    <property type="entry name" value="N-(5'-PHOSPHORIBOSYL)ANTHRANILATE ISOMERASE"/>
    <property type="match status" value="1"/>
</dbReference>
<dbReference type="Gene3D" id="3.20.20.70">
    <property type="entry name" value="Aldolase class I"/>
    <property type="match status" value="1"/>
</dbReference>
<keyword evidence="8 9" id="KW-0413">Isomerase</keyword>
<evidence type="ECO:0000313" key="11">
    <source>
        <dbReference type="EMBL" id="TXB60563.1"/>
    </source>
</evidence>
<evidence type="ECO:0000259" key="10">
    <source>
        <dbReference type="Pfam" id="PF00697"/>
    </source>
</evidence>
<comment type="pathway">
    <text evidence="2 9">Amino-acid biosynthesis; L-tryptophan biosynthesis; L-tryptophan from chorismate: step 3/5.</text>
</comment>
<accession>A0A5C6RGX0</accession>
<dbReference type="AlphaFoldDB" id="A0A5C6RGX0"/>
<keyword evidence="12" id="KW-1185">Reference proteome</keyword>
<evidence type="ECO:0000256" key="9">
    <source>
        <dbReference type="HAMAP-Rule" id="MF_00135"/>
    </source>
</evidence>
<comment type="caution">
    <text evidence="11">The sequence shown here is derived from an EMBL/GenBank/DDBJ whole genome shotgun (WGS) entry which is preliminary data.</text>
</comment>
<dbReference type="GO" id="GO:0000162">
    <property type="term" value="P:L-tryptophan biosynthetic process"/>
    <property type="evidence" value="ECO:0007669"/>
    <property type="project" value="UniProtKB-UniRule"/>
</dbReference>
<keyword evidence="7 9" id="KW-0057">Aromatic amino acid biosynthesis</keyword>
<keyword evidence="5 9" id="KW-0028">Amino-acid biosynthesis</keyword>
<evidence type="ECO:0000256" key="4">
    <source>
        <dbReference type="ARBA" id="ARBA00022272"/>
    </source>
</evidence>
<dbReference type="OrthoDB" id="9786954at2"/>
<dbReference type="InterPro" id="IPR001240">
    <property type="entry name" value="PRAI_dom"/>
</dbReference>
<dbReference type="PANTHER" id="PTHR42894:SF1">
    <property type="entry name" value="N-(5'-PHOSPHORIBOSYL)ANTHRANILATE ISOMERASE"/>
    <property type="match status" value="1"/>
</dbReference>
<dbReference type="InterPro" id="IPR044643">
    <property type="entry name" value="TrpF_fam"/>
</dbReference>
<dbReference type="RefSeq" id="WP_147169483.1">
    <property type="nucleotide sequence ID" value="NZ_VOOR01000076.1"/>
</dbReference>
<evidence type="ECO:0000256" key="2">
    <source>
        <dbReference type="ARBA" id="ARBA00004664"/>
    </source>
</evidence>
<dbReference type="GO" id="GO:0004640">
    <property type="term" value="F:phosphoribosylanthranilate isomerase activity"/>
    <property type="evidence" value="ECO:0007669"/>
    <property type="project" value="UniProtKB-UniRule"/>
</dbReference>
<reference evidence="11 12" key="1">
    <citation type="submission" date="2019-08" db="EMBL/GenBank/DDBJ databases">
        <title>Genome of Phaeodactylibacter luteus.</title>
        <authorList>
            <person name="Bowman J.P."/>
        </authorList>
    </citation>
    <scope>NUCLEOTIDE SEQUENCE [LARGE SCALE GENOMIC DNA]</scope>
    <source>
        <strain evidence="11 12">KCTC 42180</strain>
    </source>
</reference>
<dbReference type="InterPro" id="IPR011060">
    <property type="entry name" value="RibuloseP-bd_barrel"/>
</dbReference>
<dbReference type="UniPathway" id="UPA00035">
    <property type="reaction ID" value="UER00042"/>
</dbReference>
<dbReference type="Pfam" id="PF00697">
    <property type="entry name" value="PRAI"/>
    <property type="match status" value="1"/>
</dbReference>